<dbReference type="PANTHER" id="PTHR31793">
    <property type="entry name" value="4-HYDROXYBENZOYL-COA THIOESTERASE FAMILY MEMBER"/>
    <property type="match status" value="1"/>
</dbReference>
<evidence type="ECO:0000313" key="2">
    <source>
        <dbReference type="Proteomes" id="UP000243847"/>
    </source>
</evidence>
<gene>
    <name evidence="1" type="ORF">AUMI_17640</name>
</gene>
<reference evidence="1 2" key="1">
    <citation type="journal article" date="2016" name="Genome Announc.">
        <title>Complete Genome Sequence of Aurantimicrobium minutum Type Strain KNCT, a Planktonic Ultramicrobacterium Isolated from River Water.</title>
        <authorList>
            <person name="Nakai R."/>
            <person name="Fujisawa T."/>
            <person name="Nakamura Y."/>
            <person name="Nishide H."/>
            <person name="Uchiyama I."/>
            <person name="Baba T."/>
            <person name="Toyoda A."/>
            <person name="Fujiyama A."/>
            <person name="Naganuma T."/>
            <person name="Niki H."/>
        </authorList>
    </citation>
    <scope>NUCLEOTIDE SEQUENCE [LARGE SCALE GENOMIC DNA]</scope>
    <source>
        <strain evidence="1 2">KNC</strain>
    </source>
</reference>
<organism evidence="1 2">
    <name type="scientific">Aurantimicrobium minutum</name>
    <dbReference type="NCBI Taxonomy" id="708131"/>
    <lineage>
        <taxon>Bacteria</taxon>
        <taxon>Bacillati</taxon>
        <taxon>Actinomycetota</taxon>
        <taxon>Actinomycetes</taxon>
        <taxon>Micrococcales</taxon>
        <taxon>Microbacteriaceae</taxon>
        <taxon>Aurantimicrobium</taxon>
    </lineage>
</organism>
<dbReference type="Pfam" id="PF13279">
    <property type="entry name" value="4HBT_2"/>
    <property type="match status" value="1"/>
</dbReference>
<dbReference type="GO" id="GO:0047617">
    <property type="term" value="F:fatty acyl-CoA hydrolase activity"/>
    <property type="evidence" value="ECO:0007669"/>
    <property type="project" value="TreeGrafter"/>
</dbReference>
<dbReference type="EMBL" id="AP017457">
    <property type="protein sequence ID" value="BAU99306.1"/>
    <property type="molecule type" value="Genomic_DNA"/>
</dbReference>
<dbReference type="Proteomes" id="UP000243847">
    <property type="component" value="Chromosome sequence1"/>
</dbReference>
<dbReference type="SUPFAM" id="SSF54637">
    <property type="entry name" value="Thioesterase/thiol ester dehydrase-isomerase"/>
    <property type="match status" value="1"/>
</dbReference>
<dbReference type="Gene3D" id="3.10.129.10">
    <property type="entry name" value="Hotdog Thioesterase"/>
    <property type="match status" value="1"/>
</dbReference>
<protein>
    <submittedName>
        <fullName evidence="1">Acyl-CoA thioesterase YbgC</fullName>
    </submittedName>
</protein>
<name>A0A173LWD5_9MICO</name>
<dbReference type="GeneID" id="80451957"/>
<dbReference type="InterPro" id="IPR029069">
    <property type="entry name" value="HotDog_dom_sf"/>
</dbReference>
<dbReference type="PANTHER" id="PTHR31793:SF24">
    <property type="entry name" value="LONG-CHAIN ACYL-COA THIOESTERASE FADM"/>
    <property type="match status" value="1"/>
</dbReference>
<accession>A0A173LWD5</accession>
<dbReference type="InterPro" id="IPR050563">
    <property type="entry name" value="4-hydroxybenzoyl-CoA_TE"/>
</dbReference>
<dbReference type="CDD" id="cd00586">
    <property type="entry name" value="4HBT"/>
    <property type="match status" value="1"/>
</dbReference>
<proteinExistence type="predicted"/>
<evidence type="ECO:0000313" key="1">
    <source>
        <dbReference type="EMBL" id="BAU99306.1"/>
    </source>
</evidence>
<sequence>MRLHIPTNIRWSDLDAYGHVNNAAMFGLLEEARIHAFWTGDSGHGNDHMATRILEGGPDADTFTLIAHQEIEYLAPIPYMREPLDLQMWLGHVGGASLEVCYEIYSPLQTATEENPQQLFARATTTIVLVDSKTTKPRRMTDDEREAIAPYVEEGIQFKRRS</sequence>
<dbReference type="RefSeq" id="WP_096381545.1">
    <property type="nucleotide sequence ID" value="NZ_AP017457.1"/>
</dbReference>
<dbReference type="AlphaFoldDB" id="A0A173LWD5"/>
<dbReference type="KEGG" id="amin:AUMI_17640"/>
<dbReference type="OrthoDB" id="9799036at2"/>